<dbReference type="EMBL" id="NIRI02000042">
    <property type="protein sequence ID" value="KAG5451074.1"/>
    <property type="molecule type" value="Genomic_DNA"/>
</dbReference>
<evidence type="ECO:0000313" key="2">
    <source>
        <dbReference type="Proteomes" id="UP000286415"/>
    </source>
</evidence>
<name>A0A3R7ERT0_CLOSI</name>
<keyword evidence="2" id="KW-1185">Reference proteome</keyword>
<sequence length="147" mass="16460">MGWPDAPHSVAQGHHQGEVQLESSELDSAYRWRRNDQAFCPIGVLKVWTRIYSEDTWLKKGCSSPFKTLDSSIDSMIKRVTGLFWYPAKTGNLERADAADQLHKGTEDLQILMMKAKPQQACQFQAECLDRKAGAAEEGAQTTSSKI</sequence>
<protein>
    <submittedName>
        <fullName evidence="1">Uncharacterized protein</fullName>
    </submittedName>
</protein>
<dbReference type="AlphaFoldDB" id="A0A3R7ERT0"/>
<dbReference type="Proteomes" id="UP000286415">
    <property type="component" value="Unassembled WGS sequence"/>
</dbReference>
<accession>A0A3R7ERT0</accession>
<dbReference type="InParanoid" id="A0A3R7ERT0"/>
<reference evidence="1 2" key="1">
    <citation type="journal article" date="2018" name="Biotechnol. Adv.">
        <title>Improved genomic resources and new bioinformatic workflow for the carcinogenic parasite Clonorchis sinensis: Biotechnological implications.</title>
        <authorList>
            <person name="Wang D."/>
            <person name="Korhonen P.K."/>
            <person name="Gasser R.B."/>
            <person name="Young N.D."/>
        </authorList>
    </citation>
    <scope>NUCLEOTIDE SEQUENCE [LARGE SCALE GENOMIC DNA]</scope>
    <source>
        <strain evidence="1">Cs-k2</strain>
    </source>
</reference>
<reference evidence="1 2" key="2">
    <citation type="journal article" date="2021" name="Genomics">
        <title>High-quality reference genome for Clonorchis sinensis.</title>
        <authorList>
            <person name="Young N.D."/>
            <person name="Stroehlein A.J."/>
            <person name="Kinkar L."/>
            <person name="Wang T."/>
            <person name="Sohn W.M."/>
            <person name="Chang B.C.H."/>
            <person name="Kaur P."/>
            <person name="Weisz D."/>
            <person name="Dudchenko O."/>
            <person name="Aiden E.L."/>
            <person name="Korhonen P.K."/>
            <person name="Gasser R.B."/>
        </authorList>
    </citation>
    <scope>NUCLEOTIDE SEQUENCE [LARGE SCALE GENOMIC DNA]</scope>
    <source>
        <strain evidence="1">Cs-k2</strain>
    </source>
</reference>
<comment type="caution">
    <text evidence="1">The sequence shown here is derived from an EMBL/GenBank/DDBJ whole genome shotgun (WGS) entry which is preliminary data.</text>
</comment>
<proteinExistence type="predicted"/>
<organism evidence="1 2">
    <name type="scientific">Clonorchis sinensis</name>
    <name type="common">Chinese liver fluke</name>
    <dbReference type="NCBI Taxonomy" id="79923"/>
    <lineage>
        <taxon>Eukaryota</taxon>
        <taxon>Metazoa</taxon>
        <taxon>Spiralia</taxon>
        <taxon>Lophotrochozoa</taxon>
        <taxon>Platyhelminthes</taxon>
        <taxon>Trematoda</taxon>
        <taxon>Digenea</taxon>
        <taxon>Opisthorchiida</taxon>
        <taxon>Opisthorchiata</taxon>
        <taxon>Opisthorchiidae</taxon>
        <taxon>Clonorchis</taxon>
    </lineage>
</organism>
<gene>
    <name evidence="1" type="ORF">CSKR_105578</name>
</gene>
<evidence type="ECO:0000313" key="1">
    <source>
        <dbReference type="EMBL" id="KAG5451074.1"/>
    </source>
</evidence>